<dbReference type="HAMAP" id="MF_01588">
    <property type="entry name" value="DNA_ligase_A"/>
    <property type="match status" value="1"/>
</dbReference>
<dbReference type="PIRSF" id="PIRSF001604">
    <property type="entry name" value="LigA"/>
    <property type="match status" value="1"/>
</dbReference>
<keyword evidence="8 10" id="KW-0234">DNA repair</keyword>
<dbReference type="InterPro" id="IPR004150">
    <property type="entry name" value="NAD_DNA_ligase_OB"/>
</dbReference>
<dbReference type="InterPro" id="IPR018239">
    <property type="entry name" value="DNA_ligase_AS"/>
</dbReference>
<comment type="catalytic activity">
    <reaction evidence="9 10">
        <text>NAD(+) + (deoxyribonucleotide)n-3'-hydroxyl + 5'-phospho-(deoxyribonucleotide)m = (deoxyribonucleotide)n+m + AMP + beta-nicotinamide D-nucleotide.</text>
        <dbReference type="EC" id="6.5.1.2"/>
    </reaction>
</comment>
<dbReference type="InterPro" id="IPR004149">
    <property type="entry name" value="Znf_DNAligase_C4"/>
</dbReference>
<feature type="region of interest" description="Disordered" evidence="11">
    <location>
        <begin position="63"/>
        <end position="86"/>
    </location>
</feature>
<comment type="caution">
    <text evidence="13">The sequence shown here is derived from an EMBL/GenBank/DDBJ whole genome shotgun (WGS) entry which is preliminary data.</text>
</comment>
<keyword evidence="14" id="KW-1185">Reference proteome</keyword>
<dbReference type="CDD" id="cd17748">
    <property type="entry name" value="BRCT_DNA_ligase_like"/>
    <property type="match status" value="1"/>
</dbReference>
<keyword evidence="7 10" id="KW-0520">NAD</keyword>
<dbReference type="SMART" id="SM00532">
    <property type="entry name" value="LIGANc"/>
    <property type="match status" value="1"/>
</dbReference>
<dbReference type="InterPro" id="IPR001679">
    <property type="entry name" value="DNA_ligase"/>
</dbReference>
<keyword evidence="6 10" id="KW-0460">Magnesium</keyword>
<dbReference type="InterPro" id="IPR041663">
    <property type="entry name" value="DisA/LigA_HHH"/>
</dbReference>
<dbReference type="InterPro" id="IPR001357">
    <property type="entry name" value="BRCT_dom"/>
</dbReference>
<feature type="binding site" evidence="10">
    <location>
        <begin position="48"/>
        <end position="52"/>
    </location>
    <ligand>
        <name>NAD(+)</name>
        <dbReference type="ChEBI" id="CHEBI:57540"/>
    </ligand>
</feature>
<dbReference type="Gene3D" id="3.30.470.30">
    <property type="entry name" value="DNA ligase/mRNA capping enzyme"/>
    <property type="match status" value="1"/>
</dbReference>
<dbReference type="PROSITE" id="PS01055">
    <property type="entry name" value="DNA_LIGASE_N1"/>
    <property type="match status" value="1"/>
</dbReference>
<dbReference type="PANTHER" id="PTHR23389">
    <property type="entry name" value="CHROMOSOME TRANSMISSION FIDELITY FACTOR 18"/>
    <property type="match status" value="1"/>
</dbReference>
<feature type="binding site" evidence="10">
    <location>
        <position position="429"/>
    </location>
    <ligand>
        <name>Zn(2+)</name>
        <dbReference type="ChEBI" id="CHEBI:29105"/>
    </ligand>
</feature>
<evidence type="ECO:0000256" key="9">
    <source>
        <dbReference type="ARBA" id="ARBA00034005"/>
    </source>
</evidence>
<feature type="active site" description="N6-AMP-lysine intermediate" evidence="10">
    <location>
        <position position="130"/>
    </location>
</feature>
<dbReference type="Pfam" id="PF01653">
    <property type="entry name" value="DNA_ligase_aden"/>
    <property type="match status" value="1"/>
</dbReference>
<feature type="region of interest" description="Disordered" evidence="11">
    <location>
        <begin position="1"/>
        <end position="21"/>
    </location>
</feature>
<dbReference type="EC" id="6.5.1.2" evidence="10"/>
<feature type="binding site" evidence="10">
    <location>
        <position position="311"/>
    </location>
    <ligand>
        <name>NAD(+)</name>
        <dbReference type="ChEBI" id="CHEBI:57540"/>
    </ligand>
</feature>
<dbReference type="InterPro" id="IPR010994">
    <property type="entry name" value="RuvA_2-like"/>
</dbReference>
<keyword evidence="10" id="KW-0464">Manganese</keyword>
<dbReference type="SUPFAM" id="SSF50249">
    <property type="entry name" value="Nucleic acid-binding proteins"/>
    <property type="match status" value="1"/>
</dbReference>
<dbReference type="InterPro" id="IPR012340">
    <property type="entry name" value="NA-bd_OB-fold"/>
</dbReference>
<feature type="binding site" evidence="10">
    <location>
        <begin position="97"/>
        <end position="98"/>
    </location>
    <ligand>
        <name>NAD(+)</name>
        <dbReference type="ChEBI" id="CHEBI:57540"/>
    </ligand>
</feature>
<dbReference type="Pfam" id="PF03120">
    <property type="entry name" value="OB_DNA_ligase"/>
    <property type="match status" value="1"/>
</dbReference>
<dbReference type="Gene3D" id="1.10.150.20">
    <property type="entry name" value="5' to 3' exonuclease, C-terminal subdomain"/>
    <property type="match status" value="2"/>
</dbReference>
<dbReference type="GO" id="GO:0003911">
    <property type="term" value="F:DNA ligase (NAD+) activity"/>
    <property type="evidence" value="ECO:0007669"/>
    <property type="project" value="UniProtKB-EC"/>
</dbReference>
<dbReference type="SUPFAM" id="SSF47781">
    <property type="entry name" value="RuvA domain 2-like"/>
    <property type="match status" value="1"/>
</dbReference>
<name>A0ABW2SM95_9ACTO</name>
<evidence type="ECO:0000313" key="14">
    <source>
        <dbReference type="Proteomes" id="UP001596527"/>
    </source>
</evidence>
<feature type="binding site" evidence="10">
    <location>
        <position position="454"/>
    </location>
    <ligand>
        <name>Zn(2+)</name>
        <dbReference type="ChEBI" id="CHEBI:29105"/>
    </ligand>
</feature>
<comment type="similarity">
    <text evidence="10">Belongs to the NAD-dependent DNA ligase family. LigA subfamily.</text>
</comment>
<dbReference type="PANTHER" id="PTHR23389:SF9">
    <property type="entry name" value="DNA LIGASE"/>
    <property type="match status" value="1"/>
</dbReference>
<feature type="binding site" evidence="10">
    <location>
        <position position="448"/>
    </location>
    <ligand>
        <name>Zn(2+)</name>
        <dbReference type="ChEBI" id="CHEBI:29105"/>
    </ligand>
</feature>
<dbReference type="Pfam" id="PF00533">
    <property type="entry name" value="BRCT"/>
    <property type="match status" value="1"/>
</dbReference>
<dbReference type="Gene3D" id="6.20.10.30">
    <property type="match status" value="1"/>
</dbReference>
<feature type="domain" description="BRCT" evidence="12">
    <location>
        <begin position="704"/>
        <end position="780"/>
    </location>
</feature>
<proteinExistence type="inferred from homology"/>
<keyword evidence="1 10" id="KW-0436">Ligase</keyword>
<feature type="binding site" evidence="10">
    <location>
        <position position="432"/>
    </location>
    <ligand>
        <name>Zn(2+)</name>
        <dbReference type="ChEBI" id="CHEBI:29105"/>
    </ligand>
</feature>
<dbReference type="Gene3D" id="2.40.50.140">
    <property type="entry name" value="Nucleic acid-binding proteins"/>
    <property type="match status" value="1"/>
</dbReference>
<evidence type="ECO:0000256" key="11">
    <source>
        <dbReference type="SAM" id="MobiDB-lite"/>
    </source>
</evidence>
<dbReference type="PROSITE" id="PS50172">
    <property type="entry name" value="BRCT"/>
    <property type="match status" value="1"/>
</dbReference>
<dbReference type="SUPFAM" id="SSF56091">
    <property type="entry name" value="DNA ligase/mRNA capping enzyme, catalytic domain"/>
    <property type="match status" value="1"/>
</dbReference>
<evidence type="ECO:0000256" key="4">
    <source>
        <dbReference type="ARBA" id="ARBA00022763"/>
    </source>
</evidence>
<dbReference type="CDD" id="cd00114">
    <property type="entry name" value="LIGANc"/>
    <property type="match status" value="1"/>
</dbReference>
<keyword evidence="5 10" id="KW-0862">Zinc</keyword>
<evidence type="ECO:0000256" key="2">
    <source>
        <dbReference type="ARBA" id="ARBA00022705"/>
    </source>
</evidence>
<evidence type="ECO:0000256" key="7">
    <source>
        <dbReference type="ARBA" id="ARBA00023027"/>
    </source>
</evidence>
<dbReference type="Pfam" id="PF12826">
    <property type="entry name" value="HHH_2"/>
    <property type="match status" value="1"/>
</dbReference>
<dbReference type="SUPFAM" id="SSF52113">
    <property type="entry name" value="BRCT domain"/>
    <property type="match status" value="1"/>
</dbReference>
<protein>
    <recommendedName>
        <fullName evidence="10">DNA ligase</fullName>
        <ecNumber evidence="10">6.5.1.2</ecNumber>
    </recommendedName>
    <alternativeName>
        <fullName evidence="10">Polydeoxyribonucleotide synthase [NAD(+)]</fullName>
    </alternativeName>
</protein>
<evidence type="ECO:0000256" key="8">
    <source>
        <dbReference type="ARBA" id="ARBA00023204"/>
    </source>
</evidence>
<evidence type="ECO:0000256" key="6">
    <source>
        <dbReference type="ARBA" id="ARBA00022842"/>
    </source>
</evidence>
<evidence type="ECO:0000256" key="1">
    <source>
        <dbReference type="ARBA" id="ARBA00022598"/>
    </source>
</evidence>
<feature type="binding site" evidence="10">
    <location>
        <position position="151"/>
    </location>
    <ligand>
        <name>NAD(+)</name>
        <dbReference type="ChEBI" id="CHEBI:57540"/>
    </ligand>
</feature>
<comment type="cofactor">
    <cofactor evidence="10">
        <name>Mg(2+)</name>
        <dbReference type="ChEBI" id="CHEBI:18420"/>
    </cofactor>
    <cofactor evidence="10">
        <name>Mn(2+)</name>
        <dbReference type="ChEBI" id="CHEBI:29035"/>
    </cofactor>
</comment>
<feature type="binding site" evidence="10">
    <location>
        <position position="335"/>
    </location>
    <ligand>
        <name>NAD(+)</name>
        <dbReference type="ChEBI" id="CHEBI:57540"/>
    </ligand>
</feature>
<reference evidence="14" key="1">
    <citation type="journal article" date="2019" name="Int. J. Syst. Evol. Microbiol.">
        <title>The Global Catalogue of Microorganisms (GCM) 10K type strain sequencing project: providing services to taxonomists for standard genome sequencing and annotation.</title>
        <authorList>
            <consortium name="The Broad Institute Genomics Platform"/>
            <consortium name="The Broad Institute Genome Sequencing Center for Infectious Disease"/>
            <person name="Wu L."/>
            <person name="Ma J."/>
        </authorList>
    </citation>
    <scope>NUCLEOTIDE SEQUENCE [LARGE SCALE GENOMIC DNA]</scope>
    <source>
        <strain evidence="14">CCUG 56698</strain>
    </source>
</reference>
<keyword evidence="4 10" id="KW-0227">DNA damage</keyword>
<keyword evidence="2 10" id="KW-0235">DNA replication</keyword>
<gene>
    <name evidence="10 13" type="primary">ligA</name>
    <name evidence="13" type="ORF">ACFQWG_08585</name>
</gene>
<dbReference type="EMBL" id="JBHTEF010000001">
    <property type="protein sequence ID" value="MFC7581249.1"/>
    <property type="molecule type" value="Genomic_DNA"/>
</dbReference>
<evidence type="ECO:0000256" key="3">
    <source>
        <dbReference type="ARBA" id="ARBA00022723"/>
    </source>
</evidence>
<dbReference type="NCBIfam" id="NF005932">
    <property type="entry name" value="PRK07956.1"/>
    <property type="match status" value="1"/>
</dbReference>
<dbReference type="SMART" id="SM00292">
    <property type="entry name" value="BRCT"/>
    <property type="match status" value="1"/>
</dbReference>
<dbReference type="InterPro" id="IPR013839">
    <property type="entry name" value="DNAligase_adenylation"/>
</dbReference>
<dbReference type="InterPro" id="IPR013840">
    <property type="entry name" value="DNAligase_N"/>
</dbReference>
<dbReference type="NCBIfam" id="TIGR00575">
    <property type="entry name" value="dnlj"/>
    <property type="match status" value="1"/>
</dbReference>
<dbReference type="Pfam" id="PF03119">
    <property type="entry name" value="DNA_ligase_ZBD"/>
    <property type="match status" value="1"/>
</dbReference>
<dbReference type="Gene3D" id="1.10.287.610">
    <property type="entry name" value="Helix hairpin bin"/>
    <property type="match status" value="1"/>
</dbReference>
<feature type="binding site" evidence="10">
    <location>
        <position position="188"/>
    </location>
    <ligand>
        <name>NAD(+)</name>
        <dbReference type="ChEBI" id="CHEBI:57540"/>
    </ligand>
</feature>
<comment type="function">
    <text evidence="10">DNA ligase that catalyzes the formation of phosphodiester linkages between 5'-phosphoryl and 3'-hydroxyl groups in double-stranded DNA using NAD as a coenzyme and as the energy source for the reaction. It is essential for DNA replication and repair of damaged DNA.</text>
</comment>
<sequence length="793" mass="85674">MSEATSRQPRNALEGDPHQAHIRWSQLADQIEEARRAYYERDDPTLSDAEYDRLFSELESLEREHPELAGPSSPTATVGGAPKGSFAPVAHQRPMLSLDDVFSLEELHAWVRRVQEDTGRERVPMTAEVKVDGLAISLLYVDGRLERAATRGDGRVGEDVTANARTISAIPERLTGRGHPRRIEVRGEVFFPTARFQEFNAARVASGERAFVNARNAAAGSLRQKDPSITASRPLSMVAHGVGLVEAGDGPAPFAEPATQHQWYRLLGEWGLPVSPYTTLVETSSEMDRRIEELGDRRSALVHEIDGVVFKVDDLALQASLGATSRAPRWAAAFKFPPQEVNTRLLDIRVQVGRTGRVTPYGVMEKVLVSGSHVQRATLHNAQEVARKGVRIGDLVVLRKAGDVIPEIVAPVESARDGSERPFAMPATCPSCGAELAPEKDGDVDLRCPNTAHCPAQLTERVSHIGSRGALDIEGLGDEAALALTQPEADRDAVAAALVEGHGVTLEDGTRLRLEGAEELPHAQQLAAAEALLPAPQPPVLTSEGALFDLRSEDLRDVMVWRPVTVDGETTDDWAQVRYFWTKAWRRSTRRSGPAWIHVDPEPAKNLLLMLEERERAKSQPLWRVLVALSIRHVGPTAARALAAHLPSMEAIRAADADSLAQVDGVGGVIAQSVHEWFRVDWHREIVAQWAAAGVRMEDEAAEEVSDVLTGLTIVVSGAMPGYDREGAKAAIVARGGKAAGSVSKRTTLVVAGPGAGSKAAKAEALGVPVIDETRFQDLLDGGLPALGIEAPS</sequence>
<evidence type="ECO:0000256" key="5">
    <source>
        <dbReference type="ARBA" id="ARBA00022833"/>
    </source>
</evidence>
<dbReference type="RefSeq" id="WP_380974386.1">
    <property type="nucleotide sequence ID" value="NZ_JBHTEF010000001.1"/>
</dbReference>
<dbReference type="Proteomes" id="UP001596527">
    <property type="component" value="Unassembled WGS sequence"/>
</dbReference>
<accession>A0ABW2SM95</accession>
<dbReference type="InterPro" id="IPR036420">
    <property type="entry name" value="BRCT_dom_sf"/>
</dbReference>
<dbReference type="Gene3D" id="3.40.50.10190">
    <property type="entry name" value="BRCT domain"/>
    <property type="match status" value="1"/>
</dbReference>
<evidence type="ECO:0000256" key="10">
    <source>
        <dbReference type="HAMAP-Rule" id="MF_01588"/>
    </source>
</evidence>
<keyword evidence="3 10" id="KW-0479">Metal-binding</keyword>
<evidence type="ECO:0000259" key="12">
    <source>
        <dbReference type="PROSITE" id="PS50172"/>
    </source>
</evidence>
<evidence type="ECO:0000313" key="13">
    <source>
        <dbReference type="EMBL" id="MFC7581249.1"/>
    </source>
</evidence>
<organism evidence="13 14">
    <name type="scientific">Schaalia naturae</name>
    <dbReference type="NCBI Taxonomy" id="635203"/>
    <lineage>
        <taxon>Bacteria</taxon>
        <taxon>Bacillati</taxon>
        <taxon>Actinomycetota</taxon>
        <taxon>Actinomycetes</taxon>
        <taxon>Actinomycetales</taxon>
        <taxon>Actinomycetaceae</taxon>
        <taxon>Schaalia</taxon>
    </lineage>
</organism>
<feature type="binding site" evidence="10">
    <location>
        <position position="128"/>
    </location>
    <ligand>
        <name>NAD(+)</name>
        <dbReference type="ChEBI" id="CHEBI:57540"/>
    </ligand>
</feature>